<comment type="caution">
    <text evidence="1">The sequence shown here is derived from an EMBL/GenBank/DDBJ whole genome shotgun (WGS) entry which is preliminary data.</text>
</comment>
<evidence type="ECO:0000313" key="2">
    <source>
        <dbReference type="Proteomes" id="UP000810207"/>
    </source>
</evidence>
<organism evidence="1 2">
    <name type="scientific">Paenibacillus xylanexedens</name>
    <dbReference type="NCBI Taxonomy" id="528191"/>
    <lineage>
        <taxon>Bacteria</taxon>
        <taxon>Bacillati</taxon>
        <taxon>Bacillota</taxon>
        <taxon>Bacilli</taxon>
        <taxon>Bacillales</taxon>
        <taxon>Paenibacillaceae</taxon>
        <taxon>Paenibacillus</taxon>
    </lineage>
</organism>
<name>A0ABS4RLT2_PAEXY</name>
<accession>A0ABS4RLT2</accession>
<dbReference type="Proteomes" id="UP000810207">
    <property type="component" value="Unassembled WGS sequence"/>
</dbReference>
<gene>
    <name evidence="1" type="ORF">J2Z28_000436</name>
</gene>
<keyword evidence="2" id="KW-1185">Reference proteome</keyword>
<sequence length="69" mass="7637">MKVGHASSSESKRCAVCGKKTAHYKTYEQSDMVITIPACVRETGDCYDRVDVQLTATRALTDIKRNIKG</sequence>
<dbReference type="EMBL" id="JAGIKV010000001">
    <property type="protein sequence ID" value="MBP2243831.1"/>
    <property type="molecule type" value="Genomic_DNA"/>
</dbReference>
<protein>
    <submittedName>
        <fullName evidence="1">NADH:ubiquinone oxidoreductase subunit D</fullName>
    </submittedName>
</protein>
<reference evidence="1 2" key="1">
    <citation type="submission" date="2021-03" db="EMBL/GenBank/DDBJ databases">
        <title>Genomic Encyclopedia of Type Strains, Phase IV (KMG-IV): sequencing the most valuable type-strain genomes for metagenomic binning, comparative biology and taxonomic classification.</title>
        <authorList>
            <person name="Goeker M."/>
        </authorList>
    </citation>
    <scope>NUCLEOTIDE SEQUENCE [LARGE SCALE GENOMIC DNA]</scope>
    <source>
        <strain evidence="1 2">DSM 21292</strain>
    </source>
</reference>
<evidence type="ECO:0000313" key="1">
    <source>
        <dbReference type="EMBL" id="MBP2243831.1"/>
    </source>
</evidence>
<dbReference type="RefSeq" id="WP_211080995.1">
    <property type="nucleotide sequence ID" value="NZ_CBCSLC010000013.1"/>
</dbReference>
<proteinExistence type="predicted"/>